<comment type="caution">
    <text evidence="2">The sequence shown here is derived from an EMBL/GenBank/DDBJ whole genome shotgun (WGS) entry which is preliminary data.</text>
</comment>
<reference evidence="2" key="2">
    <citation type="submission" date="2023-06" db="EMBL/GenBank/DDBJ databases">
        <authorList>
            <person name="Swenson N.G."/>
            <person name="Wegrzyn J.L."/>
            <person name="Mcevoy S.L."/>
        </authorList>
    </citation>
    <scope>NUCLEOTIDE SEQUENCE</scope>
    <source>
        <strain evidence="2">NS2018</strain>
        <tissue evidence="2">Leaf</tissue>
    </source>
</reference>
<dbReference type="AlphaFoldDB" id="A0AA39SKU6"/>
<dbReference type="GO" id="GO:0009451">
    <property type="term" value="P:RNA modification"/>
    <property type="evidence" value="ECO:0007669"/>
    <property type="project" value="InterPro"/>
</dbReference>
<accession>A0AA39SKU6</accession>
<reference evidence="2" key="1">
    <citation type="journal article" date="2022" name="Plant J.">
        <title>Strategies of tolerance reflected in two North American maple genomes.</title>
        <authorList>
            <person name="McEvoy S.L."/>
            <person name="Sezen U.U."/>
            <person name="Trouern-Trend A."/>
            <person name="McMahon S.M."/>
            <person name="Schaberg P.G."/>
            <person name="Yang J."/>
            <person name="Wegrzyn J.L."/>
            <person name="Swenson N.G."/>
        </authorList>
    </citation>
    <scope>NUCLEOTIDE SEQUENCE</scope>
    <source>
        <strain evidence="2">NS2018</strain>
    </source>
</reference>
<evidence type="ECO:0000313" key="2">
    <source>
        <dbReference type="EMBL" id="KAK0590789.1"/>
    </source>
</evidence>
<dbReference type="Gene3D" id="1.25.40.10">
    <property type="entry name" value="Tetratricopeptide repeat domain"/>
    <property type="match status" value="1"/>
</dbReference>
<evidence type="ECO:0000313" key="3">
    <source>
        <dbReference type="Proteomes" id="UP001168877"/>
    </source>
</evidence>
<sequence length="115" mass="12815">MISEHGIVPTLQHYGCMVDLMGRAGLLGEALELIKRMPVELNDVVWRSLLSACKVHHDLEIGVIAAKNLFQLSSQNLSDYVVLSNMYVRAQRSDDVARTRIAMARKGFNQTPGFS</sequence>
<dbReference type="InterPro" id="IPR002885">
    <property type="entry name" value="PPR_rpt"/>
</dbReference>
<name>A0AA39SKU6_ACESA</name>
<dbReference type="Pfam" id="PF20431">
    <property type="entry name" value="E_motif"/>
    <property type="match status" value="1"/>
</dbReference>
<evidence type="ECO:0008006" key="4">
    <source>
        <dbReference type="Google" id="ProtNLM"/>
    </source>
</evidence>
<dbReference type="PANTHER" id="PTHR47926:SF400">
    <property type="entry name" value="PENTACOTRIPEPTIDE-REPEAT REGION OF PRORP DOMAIN-CONTAINING PROTEIN"/>
    <property type="match status" value="1"/>
</dbReference>
<dbReference type="InterPro" id="IPR046848">
    <property type="entry name" value="E_motif"/>
</dbReference>
<keyword evidence="1" id="KW-0677">Repeat</keyword>
<dbReference type="InterPro" id="IPR046960">
    <property type="entry name" value="PPR_At4g14850-like_plant"/>
</dbReference>
<dbReference type="Pfam" id="PF01535">
    <property type="entry name" value="PPR"/>
    <property type="match status" value="1"/>
</dbReference>
<dbReference type="Proteomes" id="UP001168877">
    <property type="component" value="Unassembled WGS sequence"/>
</dbReference>
<dbReference type="EMBL" id="JAUESC010000381">
    <property type="protein sequence ID" value="KAK0590789.1"/>
    <property type="molecule type" value="Genomic_DNA"/>
</dbReference>
<proteinExistence type="predicted"/>
<gene>
    <name evidence="2" type="ORF">LWI29_031696</name>
</gene>
<keyword evidence="3" id="KW-1185">Reference proteome</keyword>
<dbReference type="InterPro" id="IPR011990">
    <property type="entry name" value="TPR-like_helical_dom_sf"/>
</dbReference>
<evidence type="ECO:0000256" key="1">
    <source>
        <dbReference type="ARBA" id="ARBA00022737"/>
    </source>
</evidence>
<organism evidence="2 3">
    <name type="scientific">Acer saccharum</name>
    <name type="common">Sugar maple</name>
    <dbReference type="NCBI Taxonomy" id="4024"/>
    <lineage>
        <taxon>Eukaryota</taxon>
        <taxon>Viridiplantae</taxon>
        <taxon>Streptophyta</taxon>
        <taxon>Embryophyta</taxon>
        <taxon>Tracheophyta</taxon>
        <taxon>Spermatophyta</taxon>
        <taxon>Magnoliopsida</taxon>
        <taxon>eudicotyledons</taxon>
        <taxon>Gunneridae</taxon>
        <taxon>Pentapetalae</taxon>
        <taxon>rosids</taxon>
        <taxon>malvids</taxon>
        <taxon>Sapindales</taxon>
        <taxon>Sapindaceae</taxon>
        <taxon>Hippocastanoideae</taxon>
        <taxon>Acereae</taxon>
        <taxon>Acer</taxon>
    </lineage>
</organism>
<dbReference type="PANTHER" id="PTHR47926">
    <property type="entry name" value="PENTATRICOPEPTIDE REPEAT-CONTAINING PROTEIN"/>
    <property type="match status" value="1"/>
</dbReference>
<dbReference type="GO" id="GO:0003723">
    <property type="term" value="F:RNA binding"/>
    <property type="evidence" value="ECO:0007669"/>
    <property type="project" value="InterPro"/>
</dbReference>
<protein>
    <recommendedName>
        <fullName evidence="4">Pentatricopeptide repeat-containing protein</fullName>
    </recommendedName>
</protein>